<organism evidence="1 2">
    <name type="scientific">Trichonephila inaurata madagascariensis</name>
    <dbReference type="NCBI Taxonomy" id="2747483"/>
    <lineage>
        <taxon>Eukaryota</taxon>
        <taxon>Metazoa</taxon>
        <taxon>Ecdysozoa</taxon>
        <taxon>Arthropoda</taxon>
        <taxon>Chelicerata</taxon>
        <taxon>Arachnida</taxon>
        <taxon>Araneae</taxon>
        <taxon>Araneomorphae</taxon>
        <taxon>Entelegynae</taxon>
        <taxon>Araneoidea</taxon>
        <taxon>Nephilidae</taxon>
        <taxon>Trichonephila</taxon>
        <taxon>Trichonephila inaurata</taxon>
    </lineage>
</organism>
<proteinExistence type="predicted"/>
<evidence type="ECO:0000313" key="2">
    <source>
        <dbReference type="Proteomes" id="UP000886998"/>
    </source>
</evidence>
<reference evidence="1" key="1">
    <citation type="submission" date="2020-08" db="EMBL/GenBank/DDBJ databases">
        <title>Multicomponent nature underlies the extraordinary mechanical properties of spider dragline silk.</title>
        <authorList>
            <person name="Kono N."/>
            <person name="Nakamura H."/>
            <person name="Mori M."/>
            <person name="Yoshida Y."/>
            <person name="Ohtoshi R."/>
            <person name="Malay A.D."/>
            <person name="Moran D.A.P."/>
            <person name="Tomita M."/>
            <person name="Numata K."/>
            <person name="Arakawa K."/>
        </authorList>
    </citation>
    <scope>NUCLEOTIDE SEQUENCE</scope>
</reference>
<dbReference type="Proteomes" id="UP000886998">
    <property type="component" value="Unassembled WGS sequence"/>
</dbReference>
<comment type="caution">
    <text evidence="1">The sequence shown here is derived from an EMBL/GenBank/DDBJ whole genome shotgun (WGS) entry which is preliminary data.</text>
</comment>
<evidence type="ECO:0000313" key="1">
    <source>
        <dbReference type="EMBL" id="GFS47740.1"/>
    </source>
</evidence>
<gene>
    <name evidence="1" type="primary">AVEN_57821_1</name>
    <name evidence="1" type="ORF">TNIN_31861</name>
</gene>
<protein>
    <submittedName>
        <fullName evidence="1">Uncharacterized protein</fullName>
    </submittedName>
</protein>
<dbReference type="EMBL" id="BMAV01026135">
    <property type="protein sequence ID" value="GFS47740.1"/>
    <property type="molecule type" value="Genomic_DNA"/>
</dbReference>
<sequence>ESQQPKAKSESQQPKS</sequence>
<keyword evidence="2" id="KW-1185">Reference proteome</keyword>
<dbReference type="OrthoDB" id="6437622at2759"/>
<dbReference type="AlphaFoldDB" id="A0A8X6MFH2"/>
<feature type="non-terminal residue" evidence="1">
    <location>
        <position position="1"/>
    </location>
</feature>
<accession>A0A8X6MFH2</accession>
<name>A0A8X6MFH2_9ARAC</name>